<feature type="binding site" evidence="9">
    <location>
        <position position="125"/>
    </location>
    <ligand>
        <name>Zn(2+)</name>
        <dbReference type="ChEBI" id="CHEBI:29105"/>
    </ligand>
</feature>
<dbReference type="NCBIfam" id="NF007756">
    <property type="entry name" value="PRK10437.1"/>
    <property type="match status" value="1"/>
</dbReference>
<dbReference type="EC" id="4.2.1.1" evidence="2"/>
<name>A0A7Z7IBN2_9BURK</name>
<comment type="similarity">
    <text evidence="1">Belongs to the beta-class carbonic anhydrase family.</text>
</comment>
<sequence length="274" mass="30453">MSERDCKRPPKDTNMNITDDNINPQHPLAHLFENNASWVKRVLAEDPEYFSRLAHQQAPEYLWIGCSDSRVPANQIIGLPPGEVFVHRNIANVVVHSDLNCLSVIQFAVDLLKVKHIMVVGHYGCSGVGAALMGHRVGLADNWLRHVEDVREKHASLLDEWPMGSARHRRLVELNTIEQTLNVCRTTIVDDAWSRGQELTVHGWTYGVHDGRMRNMGMMISAPDQIEPAYQSCIAALARGGAHSTENDVLASDAARLGDIPAVVAGVIKELKHE</sequence>
<dbReference type="InterPro" id="IPR001765">
    <property type="entry name" value="Carbonic_anhydrase"/>
</dbReference>
<keyword evidence="5" id="KW-0456">Lyase</keyword>
<dbReference type="PANTHER" id="PTHR11002:SF76">
    <property type="entry name" value="CARBONIC ANHYDRASE"/>
    <property type="match status" value="1"/>
</dbReference>
<evidence type="ECO:0000256" key="1">
    <source>
        <dbReference type="ARBA" id="ARBA00006217"/>
    </source>
</evidence>
<comment type="catalytic activity">
    <reaction evidence="7">
        <text>hydrogencarbonate + H(+) = CO2 + H2O</text>
        <dbReference type="Rhea" id="RHEA:10748"/>
        <dbReference type="ChEBI" id="CHEBI:15377"/>
        <dbReference type="ChEBI" id="CHEBI:15378"/>
        <dbReference type="ChEBI" id="CHEBI:16526"/>
        <dbReference type="ChEBI" id="CHEBI:17544"/>
        <dbReference type="EC" id="4.2.1.1"/>
    </reaction>
</comment>
<dbReference type="GO" id="GO:0008270">
    <property type="term" value="F:zinc ion binding"/>
    <property type="evidence" value="ECO:0007669"/>
    <property type="project" value="InterPro"/>
</dbReference>
<dbReference type="AlphaFoldDB" id="A0A7Z7IBN2"/>
<feature type="binding site" evidence="9">
    <location>
        <position position="68"/>
    </location>
    <ligand>
        <name>Zn(2+)</name>
        <dbReference type="ChEBI" id="CHEBI:29105"/>
    </ligand>
</feature>
<dbReference type="Pfam" id="PF00484">
    <property type="entry name" value="Pro_CA"/>
    <property type="match status" value="1"/>
</dbReference>
<accession>A0A7Z7IBN2</accession>
<dbReference type="InterPro" id="IPR036874">
    <property type="entry name" value="Carbonic_anhydrase_sf"/>
</dbReference>
<evidence type="ECO:0000313" key="10">
    <source>
        <dbReference type="EMBL" id="SOE82920.1"/>
    </source>
</evidence>
<dbReference type="PROSITE" id="PS00704">
    <property type="entry name" value="PROK_CO2_ANHYDRASE_1"/>
    <property type="match status" value="1"/>
</dbReference>
<feature type="binding site" evidence="9">
    <location>
        <position position="122"/>
    </location>
    <ligand>
        <name>Zn(2+)</name>
        <dbReference type="ChEBI" id="CHEBI:29105"/>
    </ligand>
</feature>
<dbReference type="SMART" id="SM00947">
    <property type="entry name" value="Pro_CA"/>
    <property type="match status" value="1"/>
</dbReference>
<evidence type="ECO:0000313" key="11">
    <source>
        <dbReference type="Proteomes" id="UP000219522"/>
    </source>
</evidence>
<evidence type="ECO:0000256" key="7">
    <source>
        <dbReference type="ARBA" id="ARBA00048348"/>
    </source>
</evidence>
<proteinExistence type="inferred from homology"/>
<evidence type="ECO:0000256" key="9">
    <source>
        <dbReference type="PIRSR" id="PIRSR601765-1"/>
    </source>
</evidence>
<keyword evidence="3 9" id="KW-0479">Metal-binding</keyword>
<dbReference type="GO" id="GO:0004089">
    <property type="term" value="F:carbonate dehydratase activity"/>
    <property type="evidence" value="ECO:0007669"/>
    <property type="project" value="UniProtKB-EC"/>
</dbReference>
<dbReference type="EMBL" id="OCSU01000002">
    <property type="protein sequence ID" value="SOE82920.1"/>
    <property type="molecule type" value="Genomic_DNA"/>
</dbReference>
<dbReference type="GO" id="GO:0015976">
    <property type="term" value="P:carbon utilization"/>
    <property type="evidence" value="ECO:0007669"/>
    <property type="project" value="InterPro"/>
</dbReference>
<comment type="cofactor">
    <cofactor evidence="9">
        <name>Zn(2+)</name>
        <dbReference type="ChEBI" id="CHEBI:29105"/>
    </cofactor>
    <text evidence="9">Binds 1 zinc ion per subunit.</text>
</comment>
<evidence type="ECO:0000256" key="6">
    <source>
        <dbReference type="ARBA" id="ARBA00039351"/>
    </source>
</evidence>
<evidence type="ECO:0000256" key="4">
    <source>
        <dbReference type="ARBA" id="ARBA00022833"/>
    </source>
</evidence>
<keyword evidence="11" id="KW-1185">Reference proteome</keyword>
<reference evidence="10 11" key="1">
    <citation type="submission" date="2017-09" db="EMBL/GenBank/DDBJ databases">
        <authorList>
            <person name="Varghese N."/>
            <person name="Submissions S."/>
        </authorList>
    </citation>
    <scope>NUCLEOTIDE SEQUENCE [LARGE SCALE GENOMIC DNA]</scope>
    <source>
        <strain evidence="10 11">OK806</strain>
    </source>
</reference>
<keyword evidence="4 9" id="KW-0862">Zinc</keyword>
<dbReference type="SUPFAM" id="SSF53056">
    <property type="entry name" value="beta-carbonic anhydrase, cab"/>
    <property type="match status" value="1"/>
</dbReference>
<organism evidence="10 11">
    <name type="scientific">Caballeronia arationis</name>
    <dbReference type="NCBI Taxonomy" id="1777142"/>
    <lineage>
        <taxon>Bacteria</taxon>
        <taxon>Pseudomonadati</taxon>
        <taxon>Pseudomonadota</taxon>
        <taxon>Betaproteobacteria</taxon>
        <taxon>Burkholderiales</taxon>
        <taxon>Burkholderiaceae</taxon>
        <taxon>Caballeronia</taxon>
    </lineage>
</organism>
<dbReference type="Proteomes" id="UP000219522">
    <property type="component" value="Unassembled WGS sequence"/>
</dbReference>
<dbReference type="PANTHER" id="PTHR11002">
    <property type="entry name" value="CARBONIC ANHYDRASE"/>
    <property type="match status" value="1"/>
</dbReference>
<dbReference type="FunFam" id="3.40.1050.10:FF:000001">
    <property type="entry name" value="Carbonic anhydrase"/>
    <property type="match status" value="1"/>
</dbReference>
<dbReference type="Gene3D" id="3.40.1050.10">
    <property type="entry name" value="Carbonic anhydrase"/>
    <property type="match status" value="1"/>
</dbReference>
<dbReference type="InterPro" id="IPR015892">
    <property type="entry name" value="Carbonic_anhydrase_CS"/>
</dbReference>
<gene>
    <name evidence="10" type="ORF">SAMN05446927_6268</name>
</gene>
<evidence type="ECO:0000256" key="3">
    <source>
        <dbReference type="ARBA" id="ARBA00022723"/>
    </source>
</evidence>
<comment type="caution">
    <text evidence="10">The sequence shown here is derived from an EMBL/GenBank/DDBJ whole genome shotgun (WGS) entry which is preliminary data.</text>
</comment>
<dbReference type="CDD" id="cd00883">
    <property type="entry name" value="beta_CA_cladeA"/>
    <property type="match status" value="1"/>
</dbReference>
<evidence type="ECO:0000256" key="8">
    <source>
        <dbReference type="ARBA" id="ARBA00082533"/>
    </source>
</evidence>
<feature type="binding site" evidence="9">
    <location>
        <position position="66"/>
    </location>
    <ligand>
        <name>Zn(2+)</name>
        <dbReference type="ChEBI" id="CHEBI:29105"/>
    </ligand>
</feature>
<evidence type="ECO:0000256" key="2">
    <source>
        <dbReference type="ARBA" id="ARBA00012925"/>
    </source>
</evidence>
<evidence type="ECO:0000256" key="5">
    <source>
        <dbReference type="ARBA" id="ARBA00023239"/>
    </source>
</evidence>
<protein>
    <recommendedName>
        <fullName evidence="6">Carbonic anhydrase 2</fullName>
        <ecNumber evidence="2">4.2.1.1</ecNumber>
    </recommendedName>
    <alternativeName>
        <fullName evidence="8">Carbonate dehydratase 2</fullName>
    </alternativeName>
</protein>